<accession>A0A6C0GIT1</accession>
<dbReference type="Proteomes" id="UP000480178">
    <property type="component" value="Chromosome"/>
</dbReference>
<reference evidence="2 3" key="1">
    <citation type="submission" date="2020-01" db="EMBL/GenBank/DDBJ databases">
        <authorList>
            <person name="Kim M.K."/>
        </authorList>
    </citation>
    <scope>NUCLEOTIDE SEQUENCE [LARGE SCALE GENOMIC DNA]</scope>
    <source>
        <strain evidence="2 3">172606-1</strain>
    </source>
</reference>
<dbReference type="InterPro" id="IPR018551">
    <property type="entry name" value="DUF2007"/>
</dbReference>
<evidence type="ECO:0000313" key="2">
    <source>
        <dbReference type="EMBL" id="QHT67845.1"/>
    </source>
</evidence>
<dbReference type="EMBL" id="CP048222">
    <property type="protein sequence ID" value="QHT67845.1"/>
    <property type="molecule type" value="Genomic_DNA"/>
</dbReference>
<dbReference type="AlphaFoldDB" id="A0A6C0GIT1"/>
<protein>
    <submittedName>
        <fullName evidence="2">DUF2007 domain-containing protein</fullName>
    </submittedName>
</protein>
<name>A0A6C0GIT1_9BACT</name>
<evidence type="ECO:0000259" key="1">
    <source>
        <dbReference type="Pfam" id="PF09413"/>
    </source>
</evidence>
<dbReference type="RefSeq" id="WP_162443867.1">
    <property type="nucleotide sequence ID" value="NZ_CP048222.1"/>
</dbReference>
<gene>
    <name evidence="2" type="ORF">GXP67_14950</name>
</gene>
<dbReference type="Pfam" id="PF09413">
    <property type="entry name" value="DUF2007"/>
    <property type="match status" value="1"/>
</dbReference>
<keyword evidence="3" id="KW-1185">Reference proteome</keyword>
<dbReference type="KEGG" id="rhoz:GXP67_14950"/>
<dbReference type="InterPro" id="IPR011322">
    <property type="entry name" value="N-reg_PII-like_a/b"/>
</dbReference>
<sequence>MNNWQKVYTTPNGHQAEIVKAVLETHELPAVVMNRKDSSYLFGYFEVFVNTEDATTALKVIADEINFE</sequence>
<organism evidence="2 3">
    <name type="scientific">Rhodocytophaga rosea</name>
    <dbReference type="NCBI Taxonomy" id="2704465"/>
    <lineage>
        <taxon>Bacteria</taxon>
        <taxon>Pseudomonadati</taxon>
        <taxon>Bacteroidota</taxon>
        <taxon>Cytophagia</taxon>
        <taxon>Cytophagales</taxon>
        <taxon>Rhodocytophagaceae</taxon>
        <taxon>Rhodocytophaga</taxon>
    </lineage>
</organism>
<proteinExistence type="predicted"/>
<feature type="domain" description="DUF2007" evidence="1">
    <location>
        <begin position="4"/>
        <end position="63"/>
    </location>
</feature>
<dbReference type="SUPFAM" id="SSF54913">
    <property type="entry name" value="GlnB-like"/>
    <property type="match status" value="1"/>
</dbReference>
<evidence type="ECO:0000313" key="3">
    <source>
        <dbReference type="Proteomes" id="UP000480178"/>
    </source>
</evidence>